<gene>
    <name evidence="1" type="ORF">FA13DRAFT_1797673</name>
</gene>
<sequence>MSFQPLSVPGLSSQAGSALDDFARFPYILTWPATMLDKNINKDPRHPNPLPVQITGATLTEDPSELLSLLNFVKAHLKKVRAEHGWFDKEVFKITNRREAYREDERIAWGQGVPFYRTRADDANIVALDHWMNIYTSWRGVKSKEIETCEWKRDEIQVSLMNTKASHEVVDGVLGSSDSDFHGSEVAHPSERRA</sequence>
<keyword evidence="2" id="KW-1185">Reference proteome</keyword>
<dbReference type="Proteomes" id="UP000298030">
    <property type="component" value="Unassembled WGS sequence"/>
</dbReference>
<dbReference type="AlphaFoldDB" id="A0A4Y7SQ23"/>
<evidence type="ECO:0000313" key="1">
    <source>
        <dbReference type="EMBL" id="TEB23967.1"/>
    </source>
</evidence>
<comment type="caution">
    <text evidence="1">The sequence shown here is derived from an EMBL/GenBank/DDBJ whole genome shotgun (WGS) entry which is preliminary data.</text>
</comment>
<reference evidence="1 2" key="1">
    <citation type="journal article" date="2019" name="Nat. Ecol. Evol.">
        <title>Megaphylogeny resolves global patterns of mushroom evolution.</title>
        <authorList>
            <person name="Varga T."/>
            <person name="Krizsan K."/>
            <person name="Foldi C."/>
            <person name="Dima B."/>
            <person name="Sanchez-Garcia M."/>
            <person name="Sanchez-Ramirez S."/>
            <person name="Szollosi G.J."/>
            <person name="Szarkandi J.G."/>
            <person name="Papp V."/>
            <person name="Albert L."/>
            <person name="Andreopoulos W."/>
            <person name="Angelini C."/>
            <person name="Antonin V."/>
            <person name="Barry K.W."/>
            <person name="Bougher N.L."/>
            <person name="Buchanan P."/>
            <person name="Buyck B."/>
            <person name="Bense V."/>
            <person name="Catcheside P."/>
            <person name="Chovatia M."/>
            <person name="Cooper J."/>
            <person name="Damon W."/>
            <person name="Desjardin D."/>
            <person name="Finy P."/>
            <person name="Geml J."/>
            <person name="Haridas S."/>
            <person name="Hughes K."/>
            <person name="Justo A."/>
            <person name="Karasinski D."/>
            <person name="Kautmanova I."/>
            <person name="Kiss B."/>
            <person name="Kocsube S."/>
            <person name="Kotiranta H."/>
            <person name="LaButti K.M."/>
            <person name="Lechner B.E."/>
            <person name="Liimatainen K."/>
            <person name="Lipzen A."/>
            <person name="Lukacs Z."/>
            <person name="Mihaltcheva S."/>
            <person name="Morgado L.N."/>
            <person name="Niskanen T."/>
            <person name="Noordeloos M.E."/>
            <person name="Ohm R.A."/>
            <person name="Ortiz-Santana B."/>
            <person name="Ovrebo C."/>
            <person name="Racz N."/>
            <person name="Riley R."/>
            <person name="Savchenko A."/>
            <person name="Shiryaev A."/>
            <person name="Soop K."/>
            <person name="Spirin V."/>
            <person name="Szebenyi C."/>
            <person name="Tomsovsky M."/>
            <person name="Tulloss R.E."/>
            <person name="Uehling J."/>
            <person name="Grigoriev I.V."/>
            <person name="Vagvolgyi C."/>
            <person name="Papp T."/>
            <person name="Martin F.M."/>
            <person name="Miettinen O."/>
            <person name="Hibbett D.S."/>
            <person name="Nagy L.G."/>
        </authorList>
    </citation>
    <scope>NUCLEOTIDE SEQUENCE [LARGE SCALE GENOMIC DNA]</scope>
    <source>
        <strain evidence="1 2">FP101781</strain>
    </source>
</reference>
<name>A0A4Y7SQ23_COPMI</name>
<accession>A0A4Y7SQ23</accession>
<protein>
    <submittedName>
        <fullName evidence="1">Uncharacterized protein</fullName>
    </submittedName>
</protein>
<evidence type="ECO:0000313" key="2">
    <source>
        <dbReference type="Proteomes" id="UP000298030"/>
    </source>
</evidence>
<dbReference type="EMBL" id="QPFP01000072">
    <property type="protein sequence ID" value="TEB23967.1"/>
    <property type="molecule type" value="Genomic_DNA"/>
</dbReference>
<organism evidence="1 2">
    <name type="scientific">Coprinellus micaceus</name>
    <name type="common">Glistening ink-cap mushroom</name>
    <name type="synonym">Coprinus micaceus</name>
    <dbReference type="NCBI Taxonomy" id="71717"/>
    <lineage>
        <taxon>Eukaryota</taxon>
        <taxon>Fungi</taxon>
        <taxon>Dikarya</taxon>
        <taxon>Basidiomycota</taxon>
        <taxon>Agaricomycotina</taxon>
        <taxon>Agaricomycetes</taxon>
        <taxon>Agaricomycetidae</taxon>
        <taxon>Agaricales</taxon>
        <taxon>Agaricineae</taxon>
        <taxon>Psathyrellaceae</taxon>
        <taxon>Coprinellus</taxon>
    </lineage>
</organism>
<proteinExistence type="predicted"/>